<gene>
    <name evidence="2" type="ORF">TPSB3V08_LOCUS6492</name>
</gene>
<evidence type="ECO:0000313" key="2">
    <source>
        <dbReference type="EMBL" id="CAD7408708.1"/>
    </source>
</evidence>
<protein>
    <submittedName>
        <fullName evidence="2">Uncharacterized protein</fullName>
    </submittedName>
</protein>
<organism evidence="2">
    <name type="scientific">Timema poppense</name>
    <name type="common">Walking stick</name>
    <dbReference type="NCBI Taxonomy" id="170557"/>
    <lineage>
        <taxon>Eukaryota</taxon>
        <taxon>Metazoa</taxon>
        <taxon>Ecdysozoa</taxon>
        <taxon>Arthropoda</taxon>
        <taxon>Hexapoda</taxon>
        <taxon>Insecta</taxon>
        <taxon>Pterygota</taxon>
        <taxon>Neoptera</taxon>
        <taxon>Polyneoptera</taxon>
        <taxon>Phasmatodea</taxon>
        <taxon>Timematodea</taxon>
        <taxon>Timematoidea</taxon>
        <taxon>Timematidae</taxon>
        <taxon>Timema</taxon>
    </lineage>
</organism>
<name>A0A7R9D5V0_TIMPO</name>
<dbReference type="EMBL" id="OD003834">
    <property type="protein sequence ID" value="CAD7408708.1"/>
    <property type="molecule type" value="Genomic_DNA"/>
</dbReference>
<accession>A0A7R9D5V0</accession>
<evidence type="ECO:0000256" key="1">
    <source>
        <dbReference type="SAM" id="MobiDB-lite"/>
    </source>
</evidence>
<proteinExistence type="predicted"/>
<feature type="region of interest" description="Disordered" evidence="1">
    <location>
        <begin position="127"/>
        <end position="152"/>
    </location>
</feature>
<dbReference type="AlphaFoldDB" id="A0A7R9D5V0"/>
<reference evidence="2" key="1">
    <citation type="submission" date="2020-11" db="EMBL/GenBank/DDBJ databases">
        <authorList>
            <person name="Tran Van P."/>
        </authorList>
    </citation>
    <scope>NUCLEOTIDE SEQUENCE</scope>
</reference>
<sequence length="277" mass="30644">MADNGWLPSPLQQKRVIKHRLDYDSITRGVKMVEVHGGASTFAWVKIGKLFRKNNPQCPQQGFNPDPPVIGSQSITAEDGEIEFESQSGEPISVLSTSQTLPKSVAYMLCALCDLYVHGTTTGEETGWRLGAASPSSKEEDENSRSRPLPGRVRELRCHKNNPPQLKLLQGARAENHFGKNTFSTRSRDSNLDLPVIGSLVYCESGTLDHAAIELSGTLETRSYPHFSGERVEHHLVQTTHSIPDRDSNLDLPVINSLVCCDNRAFKRDPSNLVLKT</sequence>